<evidence type="ECO:0000313" key="3">
    <source>
        <dbReference type="Proteomes" id="UP001391051"/>
    </source>
</evidence>
<dbReference type="Proteomes" id="UP001391051">
    <property type="component" value="Unassembled WGS sequence"/>
</dbReference>
<evidence type="ECO:0000256" key="1">
    <source>
        <dbReference type="SAM" id="MobiDB-lite"/>
    </source>
</evidence>
<feature type="region of interest" description="Disordered" evidence="1">
    <location>
        <begin position="40"/>
        <end position="103"/>
    </location>
</feature>
<dbReference type="EMBL" id="JAQQWE010000006">
    <property type="protein sequence ID" value="KAK7947700.1"/>
    <property type="molecule type" value="Genomic_DNA"/>
</dbReference>
<dbReference type="RefSeq" id="XP_066697206.1">
    <property type="nucleotide sequence ID" value="XM_066844808.1"/>
</dbReference>
<sequence length="157" mass="17409">MLRQASAGPCDRVAKLLGKRLFGRRVLLVCTQKRQLPPGHPWGLGQYISGPGEIRELPDDKEVPEADTSANRRHPMADSPAKSDATTRRPRPHRTDLQRNSVCASKSKDSLALAFRKDPLRTDGYIMRFKTDPLVVLEAIPVGRPRQAASPIPARLT</sequence>
<feature type="compositionally biased region" description="Basic and acidic residues" evidence="1">
    <location>
        <begin position="53"/>
        <end position="64"/>
    </location>
</feature>
<accession>A0ABR1Q5A0</accession>
<protein>
    <submittedName>
        <fullName evidence="2">Uncharacterized protein</fullName>
    </submittedName>
</protein>
<organism evidence="2 3">
    <name type="scientific">Apiospora aurea</name>
    <dbReference type="NCBI Taxonomy" id="335848"/>
    <lineage>
        <taxon>Eukaryota</taxon>
        <taxon>Fungi</taxon>
        <taxon>Dikarya</taxon>
        <taxon>Ascomycota</taxon>
        <taxon>Pezizomycotina</taxon>
        <taxon>Sordariomycetes</taxon>
        <taxon>Xylariomycetidae</taxon>
        <taxon>Amphisphaeriales</taxon>
        <taxon>Apiosporaceae</taxon>
        <taxon>Apiospora</taxon>
    </lineage>
</organism>
<gene>
    <name evidence="2" type="ORF">PG986_008586</name>
</gene>
<proteinExistence type="predicted"/>
<comment type="caution">
    <text evidence="2">The sequence shown here is derived from an EMBL/GenBank/DDBJ whole genome shotgun (WGS) entry which is preliminary data.</text>
</comment>
<name>A0ABR1Q5A0_9PEZI</name>
<evidence type="ECO:0000313" key="2">
    <source>
        <dbReference type="EMBL" id="KAK7947700.1"/>
    </source>
</evidence>
<keyword evidence="3" id="KW-1185">Reference proteome</keyword>
<dbReference type="GeneID" id="92077870"/>
<reference evidence="2 3" key="1">
    <citation type="submission" date="2023-01" db="EMBL/GenBank/DDBJ databases">
        <title>Analysis of 21 Apiospora genomes using comparative genomics revels a genus with tremendous synthesis potential of carbohydrate active enzymes and secondary metabolites.</title>
        <authorList>
            <person name="Sorensen T."/>
        </authorList>
    </citation>
    <scope>NUCLEOTIDE SEQUENCE [LARGE SCALE GENOMIC DNA]</scope>
    <source>
        <strain evidence="2 3">CBS 24483</strain>
    </source>
</reference>